<dbReference type="InterPro" id="IPR029010">
    <property type="entry name" value="ThuA-like"/>
</dbReference>
<evidence type="ECO:0000256" key="1">
    <source>
        <dbReference type="ARBA" id="ARBA00022617"/>
    </source>
</evidence>
<dbReference type="GO" id="GO:0020037">
    <property type="term" value="F:heme binding"/>
    <property type="evidence" value="ECO:0007669"/>
    <property type="project" value="InterPro"/>
</dbReference>
<dbReference type="InterPro" id="IPR009056">
    <property type="entry name" value="Cyt_c-like_dom"/>
</dbReference>
<keyword evidence="7" id="KW-0378">Hydrolase</keyword>
<protein>
    <submittedName>
        <fullName evidence="7">Putative beta-propeller-type glycoside hydrolase</fullName>
    </submittedName>
</protein>
<reference evidence="8" key="1">
    <citation type="submission" date="2019-08" db="EMBL/GenBank/DDBJ databases">
        <title>Limnoglobus roseus gen. nov., sp. nov., a novel freshwater planctomycete with a giant genome from the family Gemmataceae.</title>
        <authorList>
            <person name="Kulichevskaya I.S."/>
            <person name="Naumoff D.G."/>
            <person name="Miroshnikov K."/>
            <person name="Ivanova A."/>
            <person name="Philippov D.A."/>
            <person name="Hakobyan A."/>
            <person name="Rijpstra I.C."/>
            <person name="Sinninghe Damste J.S."/>
            <person name="Liesack W."/>
            <person name="Dedysh S.N."/>
        </authorList>
    </citation>
    <scope>NUCLEOTIDE SEQUENCE [LARGE SCALE GENOMIC DNA]</scope>
    <source>
        <strain evidence="8">PX52</strain>
    </source>
</reference>
<dbReference type="PANTHER" id="PTHR33546">
    <property type="entry name" value="LARGE, MULTIFUNCTIONAL SECRETED PROTEIN-RELATED"/>
    <property type="match status" value="1"/>
</dbReference>
<evidence type="ECO:0000313" key="8">
    <source>
        <dbReference type="Proteomes" id="UP000324974"/>
    </source>
</evidence>
<dbReference type="EMBL" id="CP042425">
    <property type="protein sequence ID" value="QEL20037.1"/>
    <property type="molecule type" value="Genomic_DNA"/>
</dbReference>
<dbReference type="InterPro" id="IPR029062">
    <property type="entry name" value="Class_I_gatase-like"/>
</dbReference>
<evidence type="ECO:0000313" key="7">
    <source>
        <dbReference type="EMBL" id="QEL20037.1"/>
    </source>
</evidence>
<dbReference type="InterPro" id="IPR013427">
    <property type="entry name" value="Haem-bd_dom_put"/>
</dbReference>
<dbReference type="SUPFAM" id="SSF52317">
    <property type="entry name" value="Class I glutamine amidotransferase-like"/>
    <property type="match status" value="1"/>
</dbReference>
<keyword evidence="5" id="KW-0732">Signal</keyword>
<dbReference type="Pfam" id="PF06283">
    <property type="entry name" value="ThuA"/>
    <property type="match status" value="1"/>
</dbReference>
<dbReference type="InterPro" id="IPR055557">
    <property type="entry name" value="DUF7133"/>
</dbReference>
<dbReference type="Pfam" id="PF23500">
    <property type="entry name" value="DUF7133"/>
    <property type="match status" value="1"/>
</dbReference>
<feature type="domain" description="Cytochrome c" evidence="6">
    <location>
        <begin position="1062"/>
        <end position="1195"/>
    </location>
</feature>
<feature type="signal peptide" evidence="5">
    <location>
        <begin position="1"/>
        <end position="20"/>
    </location>
</feature>
<evidence type="ECO:0000256" key="4">
    <source>
        <dbReference type="PROSITE-ProRule" id="PRU00433"/>
    </source>
</evidence>
<dbReference type="PROSITE" id="PS51007">
    <property type="entry name" value="CYTC"/>
    <property type="match status" value="1"/>
</dbReference>
<dbReference type="GO" id="GO:0009055">
    <property type="term" value="F:electron transfer activity"/>
    <property type="evidence" value="ECO:0007669"/>
    <property type="project" value="InterPro"/>
</dbReference>
<dbReference type="Gene3D" id="1.10.760.10">
    <property type="entry name" value="Cytochrome c-like domain"/>
    <property type="match status" value="1"/>
</dbReference>
<dbReference type="SUPFAM" id="SSF63829">
    <property type="entry name" value="Calcium-dependent phosphotriesterase"/>
    <property type="match status" value="1"/>
</dbReference>
<gene>
    <name evidence="7" type="ORF">PX52LOC_07123</name>
</gene>
<dbReference type="Gene3D" id="3.40.50.880">
    <property type="match status" value="1"/>
</dbReference>
<evidence type="ECO:0000256" key="2">
    <source>
        <dbReference type="ARBA" id="ARBA00022723"/>
    </source>
</evidence>
<keyword evidence="2 4" id="KW-0479">Metal-binding</keyword>
<proteinExistence type="predicted"/>
<evidence type="ECO:0000259" key="6">
    <source>
        <dbReference type="PROSITE" id="PS51007"/>
    </source>
</evidence>
<dbReference type="NCBIfam" id="TIGR02603">
    <property type="entry name" value="CxxCH_TIGR02603"/>
    <property type="match status" value="1"/>
</dbReference>
<evidence type="ECO:0000256" key="3">
    <source>
        <dbReference type="ARBA" id="ARBA00023004"/>
    </source>
</evidence>
<dbReference type="Pfam" id="PF00034">
    <property type="entry name" value="Cytochrom_C"/>
    <property type="match status" value="1"/>
</dbReference>
<dbReference type="NCBIfam" id="TIGR02604">
    <property type="entry name" value="Piru_Ver_Nterm"/>
    <property type="match status" value="1"/>
</dbReference>
<dbReference type="InterPro" id="IPR013428">
    <property type="entry name" value="Membrane-bound_put_N"/>
</dbReference>
<dbReference type="SUPFAM" id="SSF46626">
    <property type="entry name" value="Cytochrome c"/>
    <property type="match status" value="1"/>
</dbReference>
<dbReference type="KEGG" id="lrs:PX52LOC_07123"/>
<dbReference type="OrthoDB" id="230287at2"/>
<dbReference type="Proteomes" id="UP000324974">
    <property type="component" value="Chromosome"/>
</dbReference>
<keyword evidence="8" id="KW-1185">Reference proteome</keyword>
<keyword evidence="3 4" id="KW-0408">Iron</keyword>
<name>A0A5C1APF6_9BACT</name>
<accession>A0A5C1APF6</accession>
<dbReference type="RefSeq" id="WP_149114367.1">
    <property type="nucleotide sequence ID" value="NZ_CP042425.1"/>
</dbReference>
<organism evidence="7 8">
    <name type="scientific">Limnoglobus roseus</name>
    <dbReference type="NCBI Taxonomy" id="2598579"/>
    <lineage>
        <taxon>Bacteria</taxon>
        <taxon>Pseudomonadati</taxon>
        <taxon>Planctomycetota</taxon>
        <taxon>Planctomycetia</taxon>
        <taxon>Gemmatales</taxon>
        <taxon>Gemmataceae</taxon>
        <taxon>Limnoglobus</taxon>
    </lineage>
</organism>
<evidence type="ECO:0000256" key="5">
    <source>
        <dbReference type="SAM" id="SignalP"/>
    </source>
</evidence>
<keyword evidence="1 4" id="KW-0349">Heme</keyword>
<dbReference type="InterPro" id="IPR011042">
    <property type="entry name" value="6-blade_b-propeller_TolB-like"/>
</dbReference>
<dbReference type="GO" id="GO:0016787">
    <property type="term" value="F:hydrolase activity"/>
    <property type="evidence" value="ECO:0007669"/>
    <property type="project" value="UniProtKB-KW"/>
</dbReference>
<dbReference type="GO" id="GO:0046872">
    <property type="term" value="F:metal ion binding"/>
    <property type="evidence" value="ECO:0007669"/>
    <property type="project" value="UniProtKB-KW"/>
</dbReference>
<dbReference type="InterPro" id="IPR036909">
    <property type="entry name" value="Cyt_c-like_dom_sf"/>
</dbReference>
<feature type="chain" id="PRO_5022794458" evidence="5">
    <location>
        <begin position="21"/>
        <end position="1385"/>
    </location>
</feature>
<sequence>MFKRLLPLLAVLLLSVFSTAADPPPLNILFLGDGGHHLPAARFRQVQPELAKRNVTLTYTEKVSDLNLSTLNKYDGLMIFANHTDWQPENEKALIAYVESGKGFIPLHCASYCFIKSQPYIDLVGAQFRSHTTGVFRVTDVAPDHPIMKGFQSFESWDETYTHFKHNEKDRTVLEVRTADGVKEPWTWVRTQGQGRVFYTAWGHDQRTWSHPGFIALVERGTRWACNKGLDEATVYVDRPKMTEFAKDAKPFEFQPATLPYYTDSKKWGTQGEPIKTMQKPLPAEESVKNYVTPVDFEMKPFVTEEKLGGGKPIAMCWDERGRLWLSITYDYPNEMKPEGEGRDKIVVCEDTDGDGVCDTVTTFAEKLSIPTSILNVHGGLLVHQAPHTLFLKDTDGDGKADVRQVLFTGWGTNDTHAGPSNLRYGFDNWVYGMCGYSGFNGTVNDEKVKFGQGLYRMKIEKAAAGLKVSKLEFLRSTNNNSWGVGFNEKGELFGSTANNCPLVHLTIPNRYFEKVRGLTPGALQNIAYDNHVEPVVKDYRQVDWHGGFTAGAGCEVYTARTYPPEYWNKVAFISEPTGHLTAAMVLQPNGSSYTARYGWNLCASRDDWAAPIDARVGPDGHVWVIDWYNIIVQHNPTPQGYKTGKGNAYEIPLRDKKYGRIYRVVYTKAKPEPRVNLKDATPEQLAETLKHHNLAWRLHAQRLLVESGKSVENLKVIEGKVALERERLKSNSLPERLQAFLRIADEQPSAELGQLLATALGDATTYDDPALSQALTIAAAVHDIHFLTAVTAKPALSAADLRVVEFVAKHYASTAKGKGVSQLLLALDGAKSADVAGAIVNGLSAGSAGRSETELTADAHKALGSLLGKVSPTARGRLLKLSSAWGVRGLDAQLAELSKGLFATLADEKAGDESRSEAARQIIEFQPDSDDAAAKLVAAVTPKSSAAFAASIFETLAKSQAKNIGPAVVAKLKDLSPTVRPIALQVVLGRQESAKAFLDSVEKGELRFDLLALDQKTALASHPVKEIAERAKKLLAMGGGLPDANRQKVIEDMKPLLAKTGDVGSGKKVFVAQCAKCHKHGGEGNTIGPDLTGFGIHPKEEILIHVLDPSRSVEGNYKAYTANLLDGRTVTGLLASETKTSVELIDAENKRHALIRDDLETLKESPKSLMPEGFEKTIKPEEFVDLLEFLTQKGKFVPIPLDKFATVVSTKGMFNSEDDDAERLIFKDWKPKEFNKVPFYLVDPNGDKQKNAILLYSTSGNIPPKMPKSVTLPCNTPAKAIHLLSGVAGWASPYGEKGSVSLIVRLNYADGKSEDHELKNGVHVADYIRRVDVPESQFAFPLRGQQIRYLSVSPKRPDAIKSIELVKGADSTAPVVMAVTIETP</sequence>
<dbReference type="Gene3D" id="2.120.10.30">
    <property type="entry name" value="TolB, C-terminal domain"/>
    <property type="match status" value="1"/>
</dbReference>
<dbReference type="PANTHER" id="PTHR33546:SF1">
    <property type="entry name" value="LARGE, MULTIFUNCTIONAL SECRETED PROTEIN"/>
    <property type="match status" value="1"/>
</dbReference>